<feature type="compositionally biased region" description="Basic and acidic residues" evidence="1">
    <location>
        <begin position="44"/>
        <end position="54"/>
    </location>
</feature>
<organism evidence="2 3">
    <name type="scientific">Punica granatum</name>
    <name type="common">Pomegranate</name>
    <dbReference type="NCBI Taxonomy" id="22663"/>
    <lineage>
        <taxon>Eukaryota</taxon>
        <taxon>Viridiplantae</taxon>
        <taxon>Streptophyta</taxon>
        <taxon>Embryophyta</taxon>
        <taxon>Tracheophyta</taxon>
        <taxon>Spermatophyta</taxon>
        <taxon>Magnoliopsida</taxon>
        <taxon>eudicotyledons</taxon>
        <taxon>Gunneridae</taxon>
        <taxon>Pentapetalae</taxon>
        <taxon>rosids</taxon>
        <taxon>malvids</taxon>
        <taxon>Myrtales</taxon>
        <taxon>Lythraceae</taxon>
        <taxon>Punica</taxon>
    </lineage>
</organism>
<name>A0A2I0KQ22_PUNGR</name>
<feature type="region of interest" description="Disordered" evidence="1">
    <location>
        <begin position="40"/>
        <end position="101"/>
    </location>
</feature>
<dbReference type="EMBL" id="PGOL01000438">
    <property type="protein sequence ID" value="PKI70605.1"/>
    <property type="molecule type" value="Genomic_DNA"/>
</dbReference>
<dbReference type="AlphaFoldDB" id="A0A2I0KQ22"/>
<protein>
    <submittedName>
        <fullName evidence="2">Uncharacterized protein</fullName>
    </submittedName>
</protein>
<reference evidence="2 3" key="1">
    <citation type="submission" date="2017-11" db="EMBL/GenBank/DDBJ databases">
        <title>De-novo sequencing of pomegranate (Punica granatum L.) genome.</title>
        <authorList>
            <person name="Akparov Z."/>
            <person name="Amiraslanov A."/>
            <person name="Hajiyeva S."/>
            <person name="Abbasov M."/>
            <person name="Kaur K."/>
            <person name="Hamwieh A."/>
            <person name="Solovyev V."/>
            <person name="Salamov A."/>
            <person name="Braich B."/>
            <person name="Kosarev P."/>
            <person name="Mahmoud A."/>
            <person name="Hajiyev E."/>
            <person name="Babayeva S."/>
            <person name="Izzatullayeva V."/>
            <person name="Mammadov A."/>
            <person name="Mammadov A."/>
            <person name="Sharifova S."/>
            <person name="Ojaghi J."/>
            <person name="Eynullazada K."/>
            <person name="Bayramov B."/>
            <person name="Abdulazimova A."/>
            <person name="Shahmuradov I."/>
        </authorList>
    </citation>
    <scope>NUCLEOTIDE SEQUENCE [LARGE SCALE GENOMIC DNA]</scope>
    <source>
        <strain evidence="3">cv. AG2017</strain>
        <tissue evidence="2">Leaf</tissue>
    </source>
</reference>
<comment type="caution">
    <text evidence="2">The sequence shown here is derived from an EMBL/GenBank/DDBJ whole genome shotgun (WGS) entry which is preliminary data.</text>
</comment>
<dbReference type="Proteomes" id="UP000233551">
    <property type="component" value="Unassembled WGS sequence"/>
</dbReference>
<keyword evidence="3" id="KW-1185">Reference proteome</keyword>
<accession>A0A2I0KQ22</accession>
<proteinExistence type="predicted"/>
<gene>
    <name evidence="2" type="ORF">CRG98_009110</name>
</gene>
<evidence type="ECO:0000313" key="2">
    <source>
        <dbReference type="EMBL" id="PKI70605.1"/>
    </source>
</evidence>
<evidence type="ECO:0000313" key="3">
    <source>
        <dbReference type="Proteomes" id="UP000233551"/>
    </source>
</evidence>
<feature type="compositionally biased region" description="Basic and acidic residues" evidence="1">
    <location>
        <begin position="83"/>
        <end position="101"/>
    </location>
</feature>
<sequence length="101" mass="11299">MFYLASGCKEKVEEGFESRVTQWNPRKYVRVHEMHVRASSRAQMDVREHGHAREGAQCAVGRAGGRSKDIGSRALARTCGRRGHTDVHVHASQGDVRDVQV</sequence>
<evidence type="ECO:0000256" key="1">
    <source>
        <dbReference type="SAM" id="MobiDB-lite"/>
    </source>
</evidence>